<keyword evidence="2" id="KW-1185">Reference proteome</keyword>
<comment type="caution">
    <text evidence="1">The sequence shown here is derived from an EMBL/GenBank/DDBJ whole genome shotgun (WGS) entry which is preliminary data.</text>
</comment>
<proteinExistence type="predicted"/>
<gene>
    <name evidence="1" type="ORF">Taro_028313</name>
</gene>
<name>A0A843VGX8_COLES</name>
<dbReference type="OrthoDB" id="9970435at2759"/>
<evidence type="ECO:0000313" key="2">
    <source>
        <dbReference type="Proteomes" id="UP000652761"/>
    </source>
</evidence>
<protein>
    <recommendedName>
        <fullName evidence="3">PH domain-containing protein</fullName>
    </recommendedName>
</protein>
<dbReference type="Proteomes" id="UP000652761">
    <property type="component" value="Unassembled WGS sequence"/>
</dbReference>
<evidence type="ECO:0008006" key="3">
    <source>
        <dbReference type="Google" id="ProtNLM"/>
    </source>
</evidence>
<reference evidence="1" key="1">
    <citation type="submission" date="2017-07" db="EMBL/GenBank/DDBJ databases">
        <title>Taro Niue Genome Assembly and Annotation.</title>
        <authorList>
            <person name="Atibalentja N."/>
            <person name="Keating K."/>
            <person name="Fields C.J."/>
        </authorList>
    </citation>
    <scope>NUCLEOTIDE SEQUENCE</scope>
    <source>
        <strain evidence="1">Niue_2</strain>
        <tissue evidence="1">Leaf</tissue>
    </source>
</reference>
<dbReference type="AlphaFoldDB" id="A0A843VGX8"/>
<dbReference type="EMBL" id="NMUH01001815">
    <property type="protein sequence ID" value="MQL95638.1"/>
    <property type="molecule type" value="Genomic_DNA"/>
</dbReference>
<accession>A0A843VGX8</accession>
<evidence type="ECO:0000313" key="1">
    <source>
        <dbReference type="EMBL" id="MQL95638.1"/>
    </source>
</evidence>
<organism evidence="1 2">
    <name type="scientific">Colocasia esculenta</name>
    <name type="common">Wild taro</name>
    <name type="synonym">Arum esculentum</name>
    <dbReference type="NCBI Taxonomy" id="4460"/>
    <lineage>
        <taxon>Eukaryota</taxon>
        <taxon>Viridiplantae</taxon>
        <taxon>Streptophyta</taxon>
        <taxon>Embryophyta</taxon>
        <taxon>Tracheophyta</taxon>
        <taxon>Spermatophyta</taxon>
        <taxon>Magnoliopsida</taxon>
        <taxon>Liliopsida</taxon>
        <taxon>Araceae</taxon>
        <taxon>Aroideae</taxon>
        <taxon>Colocasieae</taxon>
        <taxon>Colocasia</taxon>
    </lineage>
</organism>
<dbReference type="SUPFAM" id="SSF50729">
    <property type="entry name" value="PH domain-like"/>
    <property type="match status" value="1"/>
</dbReference>
<sequence length="130" mass="14762">MRWVEVQAPGEGERMSPGSAKMQGWLYLIRSNRFGLQYSRKRYFVLDGNSLNCFKSVPSIAELGARSSEEAARWIRSLMEAALKAEPHKGKEPHAFYRCVDYLKSSQVCVFSKKLRMATLVPSIGMTIQL</sequence>